<feature type="compositionally biased region" description="Low complexity" evidence="1">
    <location>
        <begin position="86"/>
        <end position="102"/>
    </location>
</feature>
<reference evidence="3 4" key="1">
    <citation type="submission" date="2023-01" db="EMBL/GenBank/DDBJ databases">
        <title>Analysis of 21 Apiospora genomes using comparative genomics revels a genus with tremendous synthesis potential of carbohydrate active enzymes and secondary metabolites.</title>
        <authorList>
            <person name="Sorensen T."/>
        </authorList>
    </citation>
    <scope>NUCLEOTIDE SEQUENCE [LARGE SCALE GENOMIC DNA]</scope>
    <source>
        <strain evidence="3 4">CBS 135458</strain>
    </source>
</reference>
<feature type="compositionally biased region" description="Basic and acidic residues" evidence="1">
    <location>
        <begin position="1"/>
        <end position="12"/>
    </location>
</feature>
<feature type="region of interest" description="Disordered" evidence="1">
    <location>
        <begin position="1"/>
        <end position="35"/>
    </location>
</feature>
<sequence>MGNKKAKSETQSEKTSPTTPTAPHSAVTPSTASTAVPCPHSDGTVPICWDCVETGHPGTRAAAAAAALVSPLSEKKRKRSKASIFSKLSGSGTSNSSSSHHSALQVHPPEPGKEVIVADYQHLSQPGLEVLAGPRAVDPQSKAYYKNNNSTNTTKKRTNTEDWDAESTTVRDHASSKSRGRILGMSRKRFWYSAFLIGLLVVVITVGVVVAMQQTGKFAKNTSAQSNSGSGTTPTSSAGPSAAPSTTSTPGGGTGPITCPSANNSTYTLPDGDGSVKFRIGCGFSRDGGDLQSLTTGTFLACLQACAGRTGCAGVSWINDGDAGSANNYCYTKLAMDGKARNNVFAQSAEIVTA</sequence>
<feature type="region of interest" description="Disordered" evidence="1">
    <location>
        <begin position="140"/>
        <end position="167"/>
    </location>
</feature>
<feature type="compositionally biased region" description="Low complexity" evidence="1">
    <location>
        <begin position="15"/>
        <end position="35"/>
    </location>
</feature>
<feature type="compositionally biased region" description="Low complexity" evidence="1">
    <location>
        <begin position="228"/>
        <end position="249"/>
    </location>
</feature>
<evidence type="ECO:0000256" key="2">
    <source>
        <dbReference type="SAM" id="Phobius"/>
    </source>
</evidence>
<protein>
    <recommendedName>
        <fullName evidence="5">Apple domain-containing protein</fullName>
    </recommendedName>
</protein>
<evidence type="ECO:0000256" key="1">
    <source>
        <dbReference type="SAM" id="MobiDB-lite"/>
    </source>
</evidence>
<evidence type="ECO:0008006" key="5">
    <source>
        <dbReference type="Google" id="ProtNLM"/>
    </source>
</evidence>
<dbReference type="Proteomes" id="UP001480595">
    <property type="component" value="Unassembled WGS sequence"/>
</dbReference>
<dbReference type="RefSeq" id="XP_066718928.1">
    <property type="nucleotide sequence ID" value="XM_066854650.1"/>
</dbReference>
<accession>A0ABR1VXK7</accession>
<feature type="region of interest" description="Disordered" evidence="1">
    <location>
        <begin position="219"/>
        <end position="264"/>
    </location>
</feature>
<dbReference type="GeneID" id="92087713"/>
<gene>
    <name evidence="3" type="ORF">PG994_003241</name>
</gene>
<feature type="region of interest" description="Disordered" evidence="1">
    <location>
        <begin position="69"/>
        <end position="108"/>
    </location>
</feature>
<feature type="transmembrane region" description="Helical" evidence="2">
    <location>
        <begin position="190"/>
        <end position="212"/>
    </location>
</feature>
<organism evidence="3 4">
    <name type="scientific">Apiospora phragmitis</name>
    <dbReference type="NCBI Taxonomy" id="2905665"/>
    <lineage>
        <taxon>Eukaryota</taxon>
        <taxon>Fungi</taxon>
        <taxon>Dikarya</taxon>
        <taxon>Ascomycota</taxon>
        <taxon>Pezizomycotina</taxon>
        <taxon>Sordariomycetes</taxon>
        <taxon>Xylariomycetidae</taxon>
        <taxon>Amphisphaeriales</taxon>
        <taxon>Apiosporaceae</taxon>
        <taxon>Apiospora</taxon>
    </lineage>
</organism>
<evidence type="ECO:0000313" key="4">
    <source>
        <dbReference type="Proteomes" id="UP001480595"/>
    </source>
</evidence>
<name>A0ABR1VXK7_9PEZI</name>
<keyword evidence="2" id="KW-1133">Transmembrane helix</keyword>
<dbReference type="EMBL" id="JAQQWL010000004">
    <property type="protein sequence ID" value="KAK8075969.1"/>
    <property type="molecule type" value="Genomic_DNA"/>
</dbReference>
<comment type="caution">
    <text evidence="3">The sequence shown here is derived from an EMBL/GenBank/DDBJ whole genome shotgun (WGS) entry which is preliminary data.</text>
</comment>
<keyword evidence="4" id="KW-1185">Reference proteome</keyword>
<proteinExistence type="predicted"/>
<evidence type="ECO:0000313" key="3">
    <source>
        <dbReference type="EMBL" id="KAK8075969.1"/>
    </source>
</evidence>
<keyword evidence="2" id="KW-0472">Membrane</keyword>
<keyword evidence="2" id="KW-0812">Transmembrane</keyword>